<organism evidence="10 11">
    <name type="scientific">Clostridium weizhouense</name>
    <dbReference type="NCBI Taxonomy" id="2859781"/>
    <lineage>
        <taxon>Bacteria</taxon>
        <taxon>Bacillati</taxon>
        <taxon>Bacillota</taxon>
        <taxon>Clostridia</taxon>
        <taxon>Eubacteriales</taxon>
        <taxon>Clostridiaceae</taxon>
        <taxon>Clostridium</taxon>
    </lineage>
</organism>
<accession>A0ABS7APR1</accession>
<dbReference type="InterPro" id="IPR005854">
    <property type="entry name" value="PurF"/>
</dbReference>
<comment type="cofactor">
    <cofactor evidence="7">
        <name>Mg(2+)</name>
        <dbReference type="ChEBI" id="CHEBI:18420"/>
    </cofactor>
    <text evidence="7">Binds 1 Mg(2+) ion per subunit.</text>
</comment>
<evidence type="ECO:0000256" key="7">
    <source>
        <dbReference type="HAMAP-Rule" id="MF_01931"/>
    </source>
</evidence>
<dbReference type="Gene3D" id="3.40.50.2020">
    <property type="match status" value="1"/>
</dbReference>
<dbReference type="SUPFAM" id="SSF53271">
    <property type="entry name" value="PRTase-like"/>
    <property type="match status" value="1"/>
</dbReference>
<dbReference type="Pfam" id="PF00156">
    <property type="entry name" value="Pribosyltran"/>
    <property type="match status" value="1"/>
</dbReference>
<comment type="pathway">
    <text evidence="1 7 8">Purine metabolism; IMP biosynthesis via de novo pathway; N(1)-(5-phospho-D-ribosyl)glycinamide from 5-phospho-alpha-D-ribose 1-diphosphate: step 1/2.</text>
</comment>
<dbReference type="InterPro" id="IPR029055">
    <property type="entry name" value="Ntn_hydrolases_N"/>
</dbReference>
<dbReference type="PANTHER" id="PTHR11907">
    <property type="entry name" value="AMIDOPHOSPHORIBOSYLTRANSFERASE"/>
    <property type="match status" value="1"/>
</dbReference>
<comment type="catalytic activity">
    <reaction evidence="7 8">
        <text>5-phospho-beta-D-ribosylamine + L-glutamate + diphosphate = 5-phospho-alpha-D-ribose 1-diphosphate + L-glutamine + H2O</text>
        <dbReference type="Rhea" id="RHEA:14905"/>
        <dbReference type="ChEBI" id="CHEBI:15377"/>
        <dbReference type="ChEBI" id="CHEBI:29985"/>
        <dbReference type="ChEBI" id="CHEBI:33019"/>
        <dbReference type="ChEBI" id="CHEBI:58017"/>
        <dbReference type="ChEBI" id="CHEBI:58359"/>
        <dbReference type="ChEBI" id="CHEBI:58681"/>
        <dbReference type="EC" id="2.4.2.14"/>
    </reaction>
</comment>
<keyword evidence="3 7" id="KW-0328">Glycosyltransferase</keyword>
<proteinExistence type="inferred from homology"/>
<feature type="binding site" evidence="7">
    <location>
        <position position="448"/>
    </location>
    <ligand>
        <name>[4Fe-4S] cluster</name>
        <dbReference type="ChEBI" id="CHEBI:49883"/>
    </ligand>
</feature>
<feature type="binding site" evidence="7">
    <location>
        <position position="297"/>
    </location>
    <ligand>
        <name>Mg(2+)</name>
        <dbReference type="ChEBI" id="CHEBI:18420"/>
    </ligand>
</feature>
<dbReference type="CDD" id="cd00715">
    <property type="entry name" value="GPATase_N"/>
    <property type="match status" value="1"/>
</dbReference>
<keyword evidence="7" id="KW-0479">Metal-binding</keyword>
<comment type="cofactor">
    <cofactor evidence="7">
        <name>[4Fe-4S] cluster</name>
        <dbReference type="ChEBI" id="CHEBI:49883"/>
    </cofactor>
    <text evidence="7">Binds 1 [4Fe-4S] cluster per subunit.</text>
</comment>
<keyword evidence="5 7" id="KW-0658">Purine biosynthesis</keyword>
<keyword evidence="4 7" id="KW-0808">Transferase</keyword>
<feature type="binding site" evidence="7">
    <location>
        <position position="451"/>
    </location>
    <ligand>
        <name>[4Fe-4S] cluster</name>
        <dbReference type="ChEBI" id="CHEBI:49883"/>
    </ligand>
</feature>
<feature type="binding site" evidence="7">
    <location>
        <position position="250"/>
    </location>
    <ligand>
        <name>[4Fe-4S] cluster</name>
        <dbReference type="ChEBI" id="CHEBI:49883"/>
    </ligand>
</feature>
<dbReference type="InterPro" id="IPR017932">
    <property type="entry name" value="GATase_2_dom"/>
</dbReference>
<dbReference type="InterPro" id="IPR000836">
    <property type="entry name" value="PRTase_dom"/>
</dbReference>
<dbReference type="PROSITE" id="PS51278">
    <property type="entry name" value="GATASE_TYPE_2"/>
    <property type="match status" value="1"/>
</dbReference>
<keyword evidence="6 7" id="KW-0315">Glutamine amidotransferase</keyword>
<keyword evidence="7" id="KW-0460">Magnesium</keyword>
<dbReference type="CDD" id="cd06223">
    <property type="entry name" value="PRTases_typeI"/>
    <property type="match status" value="1"/>
</dbReference>
<feature type="active site" description="Nucleophile" evidence="7">
    <location>
        <position position="13"/>
    </location>
</feature>
<dbReference type="HAMAP" id="MF_01931">
    <property type="entry name" value="PurF"/>
    <property type="match status" value="1"/>
</dbReference>
<sequence>MCFEINDKLKEECGVFGVIDLSGSINCSEITYYGLYSLQHRGQHSCGIASYLENKVNCYKNLGLVNEVFNQELLNNLNGNKAIGHVRYATSGEVSANDAQPLIVSNKKDQLVLAHNGHILNGTELKRRISKYKLKTSIDSEILGYLILNELEKGYTLEKSILNIMDFIDGAYSLVLMDNDRLIGVRDPLGMRPLCIGKLNDAYILSSESCALNAVGAKFIRDVDPGEIIIIDKTGIKSVKKEVNEGKRLCIFEFVYFAREDSKIDGMSVYKARENMGKELAKLYKIDADLVVGVPDSGIPAAISYANETGIPYGQGFVKNKYIGRTFIKSVQNERIKAVNIKLNPIKENIRGKRIILVDDSLVRGTTLKGIVKRLKKAGAKEVHVIISAPPIKFSCFYGIATSNTKELIASSKSIEYIRKYILADSLNFITIEALLKSVGKENNSGFCAACFDGKYPKLKNDSITLTKNLVNM</sequence>
<feature type="binding site" evidence="7">
    <location>
        <position position="359"/>
    </location>
    <ligand>
        <name>Mg(2+)</name>
        <dbReference type="ChEBI" id="CHEBI:18420"/>
    </ligand>
</feature>
<dbReference type="PIRSF" id="PIRSF000485">
    <property type="entry name" value="Amd_phspho_trans"/>
    <property type="match status" value="1"/>
</dbReference>
<gene>
    <name evidence="7 10" type="primary">purF</name>
    <name evidence="10" type="ORF">KYD98_11115</name>
</gene>
<dbReference type="RefSeq" id="WP_219780108.1">
    <property type="nucleotide sequence ID" value="NZ_JAHXPT010000008.1"/>
</dbReference>
<evidence type="ECO:0000256" key="5">
    <source>
        <dbReference type="ARBA" id="ARBA00022755"/>
    </source>
</evidence>
<keyword evidence="7" id="KW-0411">Iron-sulfur</keyword>
<dbReference type="GO" id="GO:0004044">
    <property type="term" value="F:amidophosphoribosyltransferase activity"/>
    <property type="evidence" value="ECO:0007669"/>
    <property type="project" value="UniProtKB-EC"/>
</dbReference>
<evidence type="ECO:0000313" key="10">
    <source>
        <dbReference type="EMBL" id="MBW6410646.1"/>
    </source>
</evidence>
<evidence type="ECO:0000256" key="4">
    <source>
        <dbReference type="ARBA" id="ARBA00022679"/>
    </source>
</evidence>
<keyword evidence="7" id="KW-0408">Iron</keyword>
<dbReference type="NCBIfam" id="TIGR01134">
    <property type="entry name" value="purF"/>
    <property type="match status" value="1"/>
</dbReference>
<evidence type="ECO:0000313" key="11">
    <source>
        <dbReference type="Proteomes" id="UP001519921"/>
    </source>
</evidence>
<comment type="caution">
    <text evidence="10">The sequence shown here is derived from an EMBL/GenBank/DDBJ whole genome shotgun (WGS) entry which is preliminary data.</text>
</comment>
<dbReference type="Gene3D" id="3.60.20.10">
    <property type="entry name" value="Glutamine Phosphoribosylpyrophosphate, subunit 1, domain 1"/>
    <property type="match status" value="1"/>
</dbReference>
<dbReference type="InterPro" id="IPR029057">
    <property type="entry name" value="PRTase-like"/>
</dbReference>
<comment type="function">
    <text evidence="7">Catalyzes the formation of phosphoribosylamine from phosphoribosylpyrophosphate (PRPP) and glutamine.</text>
</comment>
<dbReference type="SUPFAM" id="SSF56235">
    <property type="entry name" value="N-terminal nucleophile aminohydrolases (Ntn hydrolases)"/>
    <property type="match status" value="1"/>
</dbReference>
<feature type="binding site" evidence="7">
    <location>
        <position position="360"/>
    </location>
    <ligand>
        <name>Mg(2+)</name>
        <dbReference type="ChEBI" id="CHEBI:18420"/>
    </ligand>
</feature>
<protein>
    <recommendedName>
        <fullName evidence="7">Amidophosphoribosyltransferase</fullName>
        <shortName evidence="7">ATase</shortName>
        <ecNumber evidence="7">2.4.2.14</ecNumber>
    </recommendedName>
    <alternativeName>
        <fullName evidence="7">Glutamine phosphoribosylpyrophosphate amidotransferase</fullName>
        <shortName evidence="7">GPATase</shortName>
    </alternativeName>
</protein>
<evidence type="ECO:0000256" key="2">
    <source>
        <dbReference type="ARBA" id="ARBA00010138"/>
    </source>
</evidence>
<feature type="binding site" evidence="7">
    <location>
        <position position="396"/>
    </location>
    <ligand>
        <name>[4Fe-4S] cluster</name>
        <dbReference type="ChEBI" id="CHEBI:49883"/>
    </ligand>
</feature>
<evidence type="ECO:0000256" key="3">
    <source>
        <dbReference type="ARBA" id="ARBA00022676"/>
    </source>
</evidence>
<dbReference type="Proteomes" id="UP001519921">
    <property type="component" value="Unassembled WGS sequence"/>
</dbReference>
<dbReference type="EC" id="2.4.2.14" evidence="7"/>
<dbReference type="InterPro" id="IPR035584">
    <property type="entry name" value="PurF_N"/>
</dbReference>
<reference evidence="10 11" key="1">
    <citation type="submission" date="2021-07" db="EMBL/GenBank/DDBJ databases">
        <title>Clostridium weizhouense sp. nov., an anaerobic bacterium isolated from activated sludge of Petroleum wastewater.</title>
        <authorList>
            <person name="Li Q."/>
        </authorList>
    </citation>
    <scope>NUCLEOTIDE SEQUENCE [LARGE SCALE GENOMIC DNA]</scope>
    <source>
        <strain evidence="10 11">YB-6</strain>
    </source>
</reference>
<comment type="similarity">
    <text evidence="2 7 8">In the C-terminal section; belongs to the purine/pyrimidine phosphoribosyltransferase family.</text>
</comment>
<evidence type="ECO:0000256" key="6">
    <source>
        <dbReference type="ARBA" id="ARBA00022962"/>
    </source>
</evidence>
<keyword evidence="11" id="KW-1185">Reference proteome</keyword>
<dbReference type="Pfam" id="PF13537">
    <property type="entry name" value="GATase_7"/>
    <property type="match status" value="1"/>
</dbReference>
<name>A0ABS7APR1_9CLOT</name>
<evidence type="ECO:0000256" key="8">
    <source>
        <dbReference type="PIRNR" id="PIRNR000485"/>
    </source>
</evidence>
<evidence type="ECO:0000259" key="9">
    <source>
        <dbReference type="PROSITE" id="PS51278"/>
    </source>
</evidence>
<dbReference type="EMBL" id="JAHXPT010000008">
    <property type="protein sequence ID" value="MBW6410646.1"/>
    <property type="molecule type" value="Genomic_DNA"/>
</dbReference>
<keyword evidence="7" id="KW-0004">4Fe-4S</keyword>
<feature type="domain" description="Glutamine amidotransferase type-2" evidence="9">
    <location>
        <begin position="13"/>
        <end position="234"/>
    </location>
</feature>
<evidence type="ECO:0000256" key="1">
    <source>
        <dbReference type="ARBA" id="ARBA00005209"/>
    </source>
</evidence>